<gene>
    <name evidence="6" type="primary">LOC112905207</name>
</gene>
<dbReference type="SUPFAM" id="SSF50978">
    <property type="entry name" value="WD40 repeat-like"/>
    <property type="match status" value="1"/>
</dbReference>
<dbReference type="InterPro" id="IPR001680">
    <property type="entry name" value="WD40_rpt"/>
</dbReference>
<protein>
    <recommendedName>
        <fullName evidence="1">WD repeat-containing protein 89</fullName>
    </recommendedName>
</protein>
<feature type="repeat" description="WD" evidence="4">
    <location>
        <begin position="172"/>
        <end position="214"/>
    </location>
</feature>
<dbReference type="Gene3D" id="2.130.10.10">
    <property type="entry name" value="YVTN repeat-like/Quinoprotein amine dehydrogenase"/>
    <property type="match status" value="2"/>
</dbReference>
<evidence type="ECO:0000313" key="5">
    <source>
        <dbReference type="Proteomes" id="UP000192223"/>
    </source>
</evidence>
<dbReference type="SMART" id="SM00320">
    <property type="entry name" value="WD40"/>
    <property type="match status" value="4"/>
</dbReference>
<evidence type="ECO:0000256" key="4">
    <source>
        <dbReference type="PROSITE-ProRule" id="PRU00221"/>
    </source>
</evidence>
<dbReference type="OrthoDB" id="25131at2759"/>
<dbReference type="FunCoup" id="A0A7F5RAF9">
    <property type="interactions" value="1231"/>
</dbReference>
<evidence type="ECO:0000256" key="1">
    <source>
        <dbReference type="ARBA" id="ARBA00021125"/>
    </source>
</evidence>
<accession>A0A7F5RAF9</accession>
<dbReference type="Pfam" id="PF00400">
    <property type="entry name" value="WD40"/>
    <property type="match status" value="1"/>
</dbReference>
<keyword evidence="5" id="KW-1185">Reference proteome</keyword>
<keyword evidence="2 4" id="KW-0853">WD repeat</keyword>
<evidence type="ECO:0000313" key="6">
    <source>
        <dbReference type="RefSeq" id="XP_025832952.1"/>
    </source>
</evidence>
<sequence length="356" mass="40189">MISDDFDGDIGDSEFIKSIFEHKCELTQNINSSKDNYVLHIAPKGGRNNGNIAVAYSKGYIDIFKLSNEVIKNTDTLIVPENIIDIDFSKENKDLLFIAKMNGKIDVYDLRCNITVQQFSDTTSNTNNFRNLTCLALSPSSTLISAGTELYEGDAFILFWDSRKTTFLGGYWQSHKDDITQVKFHSNDPNKLASGSTDGLINIYDISHSNEDEALIDTFNTESSVESIMWCKEKNKDHICCATHTCEIQLWSTNTGNLTKSFSRKKLSLSIQRKSEAHCYVASVYRNFLDQVFILVGSNFEKDKCMRTLKVSGNELEPIYLLPKNEQIIRCSWNDAKGNLLITGGEKGILNVWKIS</sequence>
<dbReference type="PROSITE" id="PS50082">
    <property type="entry name" value="WD_REPEATS_2"/>
    <property type="match status" value="1"/>
</dbReference>
<dbReference type="Proteomes" id="UP000192223">
    <property type="component" value="Unplaced"/>
</dbReference>
<dbReference type="GeneID" id="112905207"/>
<dbReference type="InterPro" id="IPR015943">
    <property type="entry name" value="WD40/YVTN_repeat-like_dom_sf"/>
</dbReference>
<name>A0A7F5RAF9_AGRPL</name>
<organism evidence="5 6">
    <name type="scientific">Agrilus planipennis</name>
    <name type="common">Emerald ash borer</name>
    <name type="synonym">Agrilus marcopoli</name>
    <dbReference type="NCBI Taxonomy" id="224129"/>
    <lineage>
        <taxon>Eukaryota</taxon>
        <taxon>Metazoa</taxon>
        <taxon>Ecdysozoa</taxon>
        <taxon>Arthropoda</taxon>
        <taxon>Hexapoda</taxon>
        <taxon>Insecta</taxon>
        <taxon>Pterygota</taxon>
        <taxon>Neoptera</taxon>
        <taxon>Endopterygota</taxon>
        <taxon>Coleoptera</taxon>
        <taxon>Polyphaga</taxon>
        <taxon>Elateriformia</taxon>
        <taxon>Buprestoidea</taxon>
        <taxon>Buprestidae</taxon>
        <taxon>Agrilinae</taxon>
        <taxon>Agrilus</taxon>
    </lineage>
</organism>
<keyword evidence="3" id="KW-0677">Repeat</keyword>
<evidence type="ECO:0000256" key="3">
    <source>
        <dbReference type="ARBA" id="ARBA00022737"/>
    </source>
</evidence>
<reference evidence="6" key="1">
    <citation type="submission" date="2025-08" db="UniProtKB">
        <authorList>
            <consortium name="RefSeq"/>
        </authorList>
    </citation>
    <scope>IDENTIFICATION</scope>
    <source>
        <tissue evidence="6">Entire body</tissue>
    </source>
</reference>
<dbReference type="InParanoid" id="A0A7F5RAF9"/>
<dbReference type="InterPro" id="IPR039328">
    <property type="entry name" value="WDR89"/>
</dbReference>
<evidence type="ECO:0000256" key="2">
    <source>
        <dbReference type="ARBA" id="ARBA00022574"/>
    </source>
</evidence>
<proteinExistence type="predicted"/>
<dbReference type="InterPro" id="IPR036322">
    <property type="entry name" value="WD40_repeat_dom_sf"/>
</dbReference>
<dbReference type="RefSeq" id="XP_025832952.1">
    <property type="nucleotide sequence ID" value="XM_025977167.1"/>
</dbReference>
<dbReference type="KEGG" id="apln:112905207"/>
<dbReference type="AlphaFoldDB" id="A0A7F5RAF9"/>
<dbReference type="PANTHER" id="PTHR22889">
    <property type="entry name" value="WD REPEAT-CONTAINING PROTEIN 89"/>
    <property type="match status" value="1"/>
</dbReference>
<dbReference type="PANTHER" id="PTHR22889:SF0">
    <property type="entry name" value="WD REPEAT-CONTAINING PROTEIN 89"/>
    <property type="match status" value="1"/>
</dbReference>